<name>A0A1H3XTR8_9BURK</name>
<keyword evidence="3" id="KW-1185">Reference proteome</keyword>
<protein>
    <submittedName>
        <fullName evidence="2">Uncharacterized protein</fullName>
    </submittedName>
</protein>
<feature type="transmembrane region" description="Helical" evidence="1">
    <location>
        <begin position="39"/>
        <end position="59"/>
    </location>
</feature>
<gene>
    <name evidence="2" type="ORF">SAMN05421875_104131</name>
</gene>
<accession>A0A1H3XTR8</accession>
<keyword evidence="1" id="KW-0812">Transmembrane</keyword>
<evidence type="ECO:0000313" key="2">
    <source>
        <dbReference type="EMBL" id="SEA02845.1"/>
    </source>
</evidence>
<keyword evidence="1" id="KW-1133">Transmembrane helix</keyword>
<reference evidence="3" key="1">
    <citation type="submission" date="2016-10" db="EMBL/GenBank/DDBJ databases">
        <authorList>
            <person name="Varghese N."/>
            <person name="Submissions S."/>
        </authorList>
    </citation>
    <scope>NUCLEOTIDE SEQUENCE [LARGE SCALE GENOMIC DNA]</scope>
    <source>
        <strain evidence="3">DSM 25157</strain>
    </source>
</reference>
<dbReference type="RefSeq" id="WP_092697334.1">
    <property type="nucleotide sequence ID" value="NZ_CAXIQL010000017.1"/>
</dbReference>
<dbReference type="Proteomes" id="UP000199002">
    <property type="component" value="Unassembled WGS sequence"/>
</dbReference>
<dbReference type="EMBL" id="FNQJ01000004">
    <property type="protein sequence ID" value="SEA02845.1"/>
    <property type="molecule type" value="Genomic_DNA"/>
</dbReference>
<dbReference type="AlphaFoldDB" id="A0A1H3XTR8"/>
<evidence type="ECO:0000256" key="1">
    <source>
        <dbReference type="SAM" id="Phobius"/>
    </source>
</evidence>
<dbReference type="STRING" id="592050.SAMN05421875_104131"/>
<proteinExistence type="predicted"/>
<keyword evidence="1" id="KW-0472">Membrane</keyword>
<sequence length="148" mass="15940">MTSFAHVDYSTQHLGVARAENAIVALKNVVAGFDGARGAASMLLAAVVAALLVVANQVIDTWGDGHLLAAWIVLWVVAFAAIALLATPARRASVVLRTGYKAWMESRRQSAEDQRTWNAALRDARMMADLSRAMSAAATSQQHLRKHC</sequence>
<evidence type="ECO:0000313" key="3">
    <source>
        <dbReference type="Proteomes" id="UP000199002"/>
    </source>
</evidence>
<organism evidence="2 3">
    <name type="scientific">Acidovorax soli</name>
    <dbReference type="NCBI Taxonomy" id="592050"/>
    <lineage>
        <taxon>Bacteria</taxon>
        <taxon>Pseudomonadati</taxon>
        <taxon>Pseudomonadota</taxon>
        <taxon>Betaproteobacteria</taxon>
        <taxon>Burkholderiales</taxon>
        <taxon>Comamonadaceae</taxon>
        <taxon>Acidovorax</taxon>
    </lineage>
</organism>
<dbReference type="GeneID" id="34233407"/>
<feature type="transmembrane region" description="Helical" evidence="1">
    <location>
        <begin position="65"/>
        <end position="87"/>
    </location>
</feature>